<keyword evidence="5 12" id="KW-0812">Transmembrane</keyword>
<dbReference type="EMBL" id="CP003915">
    <property type="protein sequence ID" value="AHG63619.1"/>
    <property type="molecule type" value="Genomic_DNA"/>
</dbReference>
<keyword evidence="4 12" id="KW-1134">Transmembrane beta strand</keyword>
<dbReference type="InterPro" id="IPR000531">
    <property type="entry name" value="Beta-barrel_TonB"/>
</dbReference>
<proteinExistence type="inferred from homology"/>
<sequence>MMFYRSILSLAVAGVFMPGAALAAAADSATTLEPIVVSASGSSQNVSDAPASITVIDKEELAHMPVNNLTDAIRDIPGVSVIGSNPSKSDISIRGLSGDYTLLLVNGRRQNTRESRPNGSGGFEAGFMPPLAAIERIEVVRGPMSSLYGSDAMGGIVNVITKDFTPEWTGSLSMGGILQESSDAGNTANSSFFLSGPLVDNKLGVQIYGGGNFRQEDSIVGGYNRHEDKNIVARFAWLPTDNQRVILEAGRSVQKRRSTPGESIAAYTARGTSVKANTQDDTIGSRNHWSLTHTGEWDFMSSELSLYQEKAKREVKTDGVYDSRTPEITQTIFDARFVVPFSVHKLTFGGQYQRGQLKDDSTTGLNKTVQGNIKMNQYALFVEDEIALRDNLALTLGARMDDHELYGVHWSPRAYLVYHPTDRFTVRGGISKGFRTPGLRELSPTYGTATEGGRGIIYGNPDLKPETSVSQEMGFEYRDPAGYSASVTLFNTDFRNKLTSYSTGETDSTSGLNQYVYANVGKANIKGVELSAGIPLATGLKLDLNYTYLDSKRKSDDETYSSGESLKGQPLEMTPKHSASAKLSWQANDKLDLYAKASYTGKQAWANQRNGYGGTGGTRYRSGFITGDVGGNYQINKNLAVGFAVLNIGNQRMYGIDTAGNWAVEDGRRYWLNLNMTF</sequence>
<comment type="subcellular location">
    <subcellularLocation>
        <location evidence="1 12">Cell outer membrane</location>
        <topology evidence="1 12">Multi-pass membrane protein</topology>
    </subcellularLocation>
</comment>
<evidence type="ECO:0000256" key="9">
    <source>
        <dbReference type="ARBA" id="ARBA00023136"/>
    </source>
</evidence>
<feature type="region of interest" description="Disordered" evidence="14">
    <location>
        <begin position="554"/>
        <end position="573"/>
    </location>
</feature>
<evidence type="ECO:0000256" key="11">
    <source>
        <dbReference type="ARBA" id="ARBA00023237"/>
    </source>
</evidence>
<evidence type="ECO:0000256" key="12">
    <source>
        <dbReference type="PROSITE-ProRule" id="PRU01360"/>
    </source>
</evidence>
<evidence type="ECO:0000256" key="5">
    <source>
        <dbReference type="ARBA" id="ARBA00022692"/>
    </source>
</evidence>
<evidence type="ECO:0000256" key="1">
    <source>
        <dbReference type="ARBA" id="ARBA00004571"/>
    </source>
</evidence>
<keyword evidence="19" id="KW-1185">Reference proteome</keyword>
<keyword evidence="7" id="KW-0406">Ion transport</keyword>
<evidence type="ECO:0000256" key="3">
    <source>
        <dbReference type="ARBA" id="ARBA00022448"/>
    </source>
</evidence>
<dbReference type="GO" id="GO:0009279">
    <property type="term" value="C:cell outer membrane"/>
    <property type="evidence" value="ECO:0007669"/>
    <property type="project" value="UniProtKB-SubCell"/>
</dbReference>
<evidence type="ECO:0000256" key="13">
    <source>
        <dbReference type="RuleBase" id="RU003357"/>
    </source>
</evidence>
<keyword evidence="6 15" id="KW-0732">Signal</keyword>
<evidence type="ECO:0000256" key="4">
    <source>
        <dbReference type="ARBA" id="ARBA00022452"/>
    </source>
</evidence>
<feature type="domain" description="TonB-dependent receptor plug" evidence="17">
    <location>
        <begin position="46"/>
        <end position="156"/>
    </location>
</feature>
<comment type="similarity">
    <text evidence="2 12 13">Belongs to the TonB-dependent receptor family.</text>
</comment>
<keyword evidence="8 13" id="KW-0798">TonB box</keyword>
<dbReference type="PANTHER" id="PTHR30069">
    <property type="entry name" value="TONB-DEPENDENT OUTER MEMBRANE RECEPTOR"/>
    <property type="match status" value="1"/>
</dbReference>
<dbReference type="STRING" id="1247726.MIM_c15290"/>
<dbReference type="KEGG" id="amim:MIM_c15290"/>
<dbReference type="PROSITE" id="PS52016">
    <property type="entry name" value="TONB_DEPENDENT_REC_3"/>
    <property type="match status" value="1"/>
</dbReference>
<dbReference type="GO" id="GO:0015344">
    <property type="term" value="F:siderophore uptake transmembrane transporter activity"/>
    <property type="evidence" value="ECO:0007669"/>
    <property type="project" value="TreeGrafter"/>
</dbReference>
<name>W0P9T7_ADVMD</name>
<dbReference type="InterPro" id="IPR039426">
    <property type="entry name" value="TonB-dep_rcpt-like"/>
</dbReference>
<dbReference type="SUPFAM" id="SSF56935">
    <property type="entry name" value="Porins"/>
    <property type="match status" value="1"/>
</dbReference>
<protein>
    <submittedName>
        <fullName evidence="18">Iron-regulated outer membrane virulence protein</fullName>
    </submittedName>
</protein>
<accession>W0P9T7</accession>
<dbReference type="AlphaFoldDB" id="W0P9T7"/>
<dbReference type="InterPro" id="IPR036942">
    <property type="entry name" value="Beta-barrel_TonB_sf"/>
</dbReference>
<dbReference type="Gene3D" id="2.170.130.10">
    <property type="entry name" value="TonB-dependent receptor, plug domain"/>
    <property type="match status" value="1"/>
</dbReference>
<keyword evidence="9 12" id="KW-0472">Membrane</keyword>
<evidence type="ECO:0000256" key="2">
    <source>
        <dbReference type="ARBA" id="ARBA00009810"/>
    </source>
</evidence>
<dbReference type="Pfam" id="PF07715">
    <property type="entry name" value="Plug"/>
    <property type="match status" value="1"/>
</dbReference>
<dbReference type="eggNOG" id="COG4771">
    <property type="taxonomic scope" value="Bacteria"/>
</dbReference>
<feature type="domain" description="TonB-dependent receptor-like beta-barrel" evidence="16">
    <location>
        <begin position="265"/>
        <end position="648"/>
    </location>
</feature>
<gene>
    <name evidence="18" type="primary">irgA</name>
    <name evidence="18" type="ORF">MIM_c15290</name>
</gene>
<dbReference type="Pfam" id="PF00593">
    <property type="entry name" value="TonB_dep_Rec_b-barrel"/>
    <property type="match status" value="1"/>
</dbReference>
<keyword evidence="11 12" id="KW-0998">Cell outer membrane</keyword>
<feature type="chain" id="PRO_5004792726" evidence="15">
    <location>
        <begin position="24"/>
        <end position="678"/>
    </location>
</feature>
<dbReference type="RefSeq" id="WP_084458942.1">
    <property type="nucleotide sequence ID" value="NZ_CP003915.1"/>
</dbReference>
<evidence type="ECO:0000256" key="14">
    <source>
        <dbReference type="SAM" id="MobiDB-lite"/>
    </source>
</evidence>
<evidence type="ECO:0000256" key="7">
    <source>
        <dbReference type="ARBA" id="ARBA00023065"/>
    </source>
</evidence>
<dbReference type="InterPro" id="IPR037066">
    <property type="entry name" value="Plug_dom_sf"/>
</dbReference>
<evidence type="ECO:0000259" key="17">
    <source>
        <dbReference type="Pfam" id="PF07715"/>
    </source>
</evidence>
<organism evidence="18 19">
    <name type="scientific">Advenella mimigardefordensis (strain DSM 17166 / LMG 22922 / DPN7)</name>
    <dbReference type="NCBI Taxonomy" id="1247726"/>
    <lineage>
        <taxon>Bacteria</taxon>
        <taxon>Pseudomonadati</taxon>
        <taxon>Pseudomonadota</taxon>
        <taxon>Betaproteobacteria</taxon>
        <taxon>Burkholderiales</taxon>
        <taxon>Alcaligenaceae</taxon>
    </lineage>
</organism>
<dbReference type="HOGENOM" id="CLU_008287_18_2_4"/>
<dbReference type="Proteomes" id="UP000019095">
    <property type="component" value="Chromosome"/>
</dbReference>
<evidence type="ECO:0000256" key="8">
    <source>
        <dbReference type="ARBA" id="ARBA00023077"/>
    </source>
</evidence>
<evidence type="ECO:0000256" key="15">
    <source>
        <dbReference type="SAM" id="SignalP"/>
    </source>
</evidence>
<dbReference type="CDD" id="cd01347">
    <property type="entry name" value="ligand_gated_channel"/>
    <property type="match status" value="1"/>
</dbReference>
<dbReference type="InterPro" id="IPR012910">
    <property type="entry name" value="Plug_dom"/>
</dbReference>
<keyword evidence="10" id="KW-0675">Receptor</keyword>
<evidence type="ECO:0000313" key="18">
    <source>
        <dbReference type="EMBL" id="AHG63619.1"/>
    </source>
</evidence>
<evidence type="ECO:0000259" key="16">
    <source>
        <dbReference type="Pfam" id="PF00593"/>
    </source>
</evidence>
<dbReference type="Gene3D" id="2.40.170.20">
    <property type="entry name" value="TonB-dependent receptor, beta-barrel domain"/>
    <property type="match status" value="1"/>
</dbReference>
<dbReference type="GO" id="GO:0044718">
    <property type="term" value="P:siderophore transmembrane transport"/>
    <property type="evidence" value="ECO:0007669"/>
    <property type="project" value="TreeGrafter"/>
</dbReference>
<dbReference type="PATRIC" id="fig|1247726.3.peg.1679"/>
<keyword evidence="3 12" id="KW-0813">Transport</keyword>
<reference evidence="18 19" key="1">
    <citation type="journal article" date="2014" name="Microbiology">
        <title>Unravelling the complete genome sequence of Advenella mimigardefordensis strain DPN7T and novel insights in the catabolism of the xenobiotic polythioester precursor 3,3'-dithiodipropionate.</title>
        <authorList>
            <person name="Wubbeler J.H."/>
            <person name="Hiessl S."/>
            <person name="Schuldes J."/>
            <person name="Thurmer A."/>
            <person name="Daniel R."/>
            <person name="Steinbuchel A."/>
        </authorList>
    </citation>
    <scope>NUCLEOTIDE SEQUENCE [LARGE SCALE GENOMIC DNA]</scope>
    <source>
        <strain evidence="19">DSM 17166 / LMG 22922 / DPN7</strain>
    </source>
</reference>
<evidence type="ECO:0000313" key="19">
    <source>
        <dbReference type="Proteomes" id="UP000019095"/>
    </source>
</evidence>
<evidence type="ECO:0000256" key="10">
    <source>
        <dbReference type="ARBA" id="ARBA00023170"/>
    </source>
</evidence>
<feature type="signal peptide" evidence="15">
    <location>
        <begin position="1"/>
        <end position="23"/>
    </location>
</feature>
<dbReference type="PANTHER" id="PTHR30069:SF53">
    <property type="entry name" value="COLICIN I RECEPTOR-RELATED"/>
    <property type="match status" value="1"/>
</dbReference>
<evidence type="ECO:0000256" key="6">
    <source>
        <dbReference type="ARBA" id="ARBA00022729"/>
    </source>
</evidence>